<organism evidence="8 9">
    <name type="scientific">Acinetobacter vivianii</name>
    <dbReference type="NCBI Taxonomy" id="1776742"/>
    <lineage>
        <taxon>Bacteria</taxon>
        <taxon>Pseudomonadati</taxon>
        <taxon>Pseudomonadota</taxon>
        <taxon>Gammaproteobacteria</taxon>
        <taxon>Moraxellales</taxon>
        <taxon>Moraxellaceae</taxon>
        <taxon>Acinetobacter</taxon>
    </lineage>
</organism>
<dbReference type="Pfam" id="PF00145">
    <property type="entry name" value="DNA_methylase"/>
    <property type="match status" value="1"/>
</dbReference>
<dbReference type="InterPro" id="IPR001525">
    <property type="entry name" value="C5_MeTfrase"/>
</dbReference>
<evidence type="ECO:0000256" key="7">
    <source>
        <dbReference type="PROSITE-ProRule" id="PRU01016"/>
    </source>
</evidence>
<dbReference type="InterPro" id="IPR018117">
    <property type="entry name" value="C5_DNA_meth_AS"/>
</dbReference>
<keyword evidence="2 7" id="KW-0489">Methyltransferase</keyword>
<dbReference type="PROSITE" id="PS51679">
    <property type="entry name" value="SAM_MT_C5"/>
    <property type="match status" value="1"/>
</dbReference>
<reference evidence="8" key="2">
    <citation type="submission" date="2023-02" db="EMBL/GenBank/DDBJ databases">
        <authorList>
            <person name="Huang Y."/>
            <person name="Zhang Y."/>
            <person name="Zhang T."/>
            <person name="Wang J."/>
        </authorList>
    </citation>
    <scope>NUCLEOTIDE SEQUENCE</scope>
    <source>
        <strain evidence="8">KJ-1</strain>
    </source>
</reference>
<dbReference type="GO" id="GO:0003886">
    <property type="term" value="F:DNA (cytosine-5-)-methyltransferase activity"/>
    <property type="evidence" value="ECO:0007669"/>
    <property type="project" value="UniProtKB-EC"/>
</dbReference>
<evidence type="ECO:0000256" key="2">
    <source>
        <dbReference type="ARBA" id="ARBA00022603"/>
    </source>
</evidence>
<evidence type="ECO:0000256" key="6">
    <source>
        <dbReference type="ARBA" id="ARBA00047422"/>
    </source>
</evidence>
<gene>
    <name evidence="8" type="ORF">LF296_12820</name>
</gene>
<dbReference type="PANTHER" id="PTHR10629:SF52">
    <property type="entry name" value="DNA (CYTOSINE-5)-METHYLTRANSFERASE 1"/>
    <property type="match status" value="1"/>
</dbReference>
<dbReference type="GO" id="GO:0009307">
    <property type="term" value="P:DNA restriction-modification system"/>
    <property type="evidence" value="ECO:0007669"/>
    <property type="project" value="UniProtKB-KW"/>
</dbReference>
<comment type="catalytic activity">
    <reaction evidence="6">
        <text>a 2'-deoxycytidine in DNA + S-adenosyl-L-methionine = a 5-methyl-2'-deoxycytidine in DNA + S-adenosyl-L-homocysteine + H(+)</text>
        <dbReference type="Rhea" id="RHEA:13681"/>
        <dbReference type="Rhea" id="RHEA-COMP:11369"/>
        <dbReference type="Rhea" id="RHEA-COMP:11370"/>
        <dbReference type="ChEBI" id="CHEBI:15378"/>
        <dbReference type="ChEBI" id="CHEBI:57856"/>
        <dbReference type="ChEBI" id="CHEBI:59789"/>
        <dbReference type="ChEBI" id="CHEBI:85452"/>
        <dbReference type="ChEBI" id="CHEBI:85454"/>
        <dbReference type="EC" id="2.1.1.37"/>
    </reaction>
</comment>
<keyword evidence="4 7" id="KW-0949">S-adenosyl-L-methionine</keyword>
<dbReference type="PANTHER" id="PTHR10629">
    <property type="entry name" value="CYTOSINE-SPECIFIC METHYLTRANSFERASE"/>
    <property type="match status" value="1"/>
</dbReference>
<comment type="similarity">
    <text evidence="7">Belongs to the class I-like SAM-binding methyltransferase superfamily. C5-methyltransferase family.</text>
</comment>
<dbReference type="GO" id="GO:0003677">
    <property type="term" value="F:DNA binding"/>
    <property type="evidence" value="ECO:0007669"/>
    <property type="project" value="TreeGrafter"/>
</dbReference>
<dbReference type="GO" id="GO:0032259">
    <property type="term" value="P:methylation"/>
    <property type="evidence" value="ECO:0007669"/>
    <property type="project" value="UniProtKB-KW"/>
</dbReference>
<reference evidence="8" key="1">
    <citation type="journal article" date="2022" name="Front Environ Sci">
        <title>Complete genome sequence analysis of a novel alkane-degrading bacterial strain, Acinetobacter vivianii KJ-1, and its diesel degradation ability.</title>
        <authorList>
            <person name="Zhang Y."/>
            <person name="Song F."/>
            <person name="Wang J."/>
            <person name="Zhao Q."/>
            <person name="Zheng L."/>
            <person name="Wang Z."/>
            <person name="Zhang X."/>
            <person name="Gao Y."/>
            <person name="Chen G."/>
            <person name="Huang Y."/>
        </authorList>
    </citation>
    <scope>NUCLEOTIDE SEQUENCE</scope>
    <source>
        <strain evidence="8">KJ-1</strain>
    </source>
</reference>
<evidence type="ECO:0000313" key="9">
    <source>
        <dbReference type="Proteomes" id="UP001199528"/>
    </source>
</evidence>
<keyword evidence="5" id="KW-0680">Restriction system</keyword>
<proteinExistence type="inferred from homology"/>
<evidence type="ECO:0000256" key="1">
    <source>
        <dbReference type="ARBA" id="ARBA00011975"/>
    </source>
</evidence>
<dbReference type="PROSITE" id="PS00094">
    <property type="entry name" value="C5_MTASE_1"/>
    <property type="match status" value="1"/>
</dbReference>
<dbReference type="AlphaFoldDB" id="A0AAJ6NGV9"/>
<protein>
    <recommendedName>
        <fullName evidence="1">DNA (cytosine-5-)-methyltransferase</fullName>
        <ecNumber evidence="1">2.1.1.37</ecNumber>
    </recommendedName>
</protein>
<evidence type="ECO:0000256" key="5">
    <source>
        <dbReference type="ARBA" id="ARBA00022747"/>
    </source>
</evidence>
<evidence type="ECO:0000313" key="8">
    <source>
        <dbReference type="EMBL" id="WDZ50203.1"/>
    </source>
</evidence>
<dbReference type="EC" id="2.1.1.37" evidence="1"/>
<accession>A0AAJ6NGV9</accession>
<keyword evidence="3 7" id="KW-0808">Transferase</keyword>
<name>A0AAJ6NGV9_9GAMM</name>
<dbReference type="PRINTS" id="PR00105">
    <property type="entry name" value="C5METTRFRASE"/>
</dbReference>
<dbReference type="InterPro" id="IPR029063">
    <property type="entry name" value="SAM-dependent_MTases_sf"/>
</dbReference>
<dbReference type="EMBL" id="CP085083">
    <property type="protein sequence ID" value="WDZ50203.1"/>
    <property type="molecule type" value="Genomic_DNA"/>
</dbReference>
<dbReference type="GO" id="GO:0044027">
    <property type="term" value="P:negative regulation of gene expression via chromosomal CpG island methylation"/>
    <property type="evidence" value="ECO:0007669"/>
    <property type="project" value="TreeGrafter"/>
</dbReference>
<evidence type="ECO:0000256" key="3">
    <source>
        <dbReference type="ARBA" id="ARBA00022679"/>
    </source>
</evidence>
<dbReference type="KEGG" id="aviv:LF296_12820"/>
<sequence length="335" mass="36586">MKHPFDTQTIDWIDYQNNLGGLNELALFAGAGGGILGSHLLGCTTVCAVERDAYAAQVLAQRQNDGILPAFPIWSDIKSFDGRPWRGIVDVISGGFPCQDISSAGKGAGIDGERSGLWSEMARIISEVRPGEVWVENSPMLVSRGLARVISDLAQMGYDAHWTRFSASNFGAPHQRDRLWIVAYSMQSGTRRSTHTRFTPNINKSSQWLDKGSCGSRSCGMSNLPNTQSLGREQTWKCEQSSKEWISGSSGEFTNANSINEQGFISSNINEKGWQEPDQRSAGSSCNELTWWEVEPRLGRVADGVAHRVDRLKAIGNGQVPIVAKSAFKYLGGGL</sequence>
<feature type="active site" evidence="7">
    <location>
        <position position="98"/>
    </location>
</feature>
<dbReference type="Gene3D" id="3.40.50.150">
    <property type="entry name" value="Vaccinia Virus protein VP39"/>
    <property type="match status" value="1"/>
</dbReference>
<evidence type="ECO:0000256" key="4">
    <source>
        <dbReference type="ARBA" id="ARBA00022691"/>
    </source>
</evidence>
<dbReference type="Proteomes" id="UP001199528">
    <property type="component" value="Chromosome"/>
</dbReference>
<dbReference type="InterPro" id="IPR050390">
    <property type="entry name" value="C5-Methyltransferase"/>
</dbReference>
<dbReference type="SUPFAM" id="SSF53335">
    <property type="entry name" value="S-adenosyl-L-methionine-dependent methyltransferases"/>
    <property type="match status" value="1"/>
</dbReference>